<dbReference type="Gene3D" id="3.40.50.2300">
    <property type="match status" value="1"/>
</dbReference>
<evidence type="ECO:0000256" key="3">
    <source>
        <dbReference type="ARBA" id="ARBA00024867"/>
    </source>
</evidence>
<dbReference type="PANTHER" id="PTHR44591">
    <property type="entry name" value="STRESS RESPONSE REGULATOR PROTEIN 1"/>
    <property type="match status" value="1"/>
</dbReference>
<dbReference type="eggNOG" id="COG3437">
    <property type="taxonomic scope" value="Bacteria"/>
</dbReference>
<keyword evidence="7" id="KW-1185">Reference proteome</keyword>
<dbReference type="PANTHER" id="PTHR44591:SF19">
    <property type="entry name" value="TWO-COMPONENT RESPONSE REGULATOR-RELATED"/>
    <property type="match status" value="1"/>
</dbReference>
<organism evidence="6 7">
    <name type="scientific">Clostridium cellulovorans (strain ATCC 35296 / DSM 3052 / OCM 3 / 743B)</name>
    <dbReference type="NCBI Taxonomy" id="573061"/>
    <lineage>
        <taxon>Bacteria</taxon>
        <taxon>Bacillati</taxon>
        <taxon>Bacillota</taxon>
        <taxon>Clostridia</taxon>
        <taxon>Eubacteriales</taxon>
        <taxon>Clostridiaceae</taxon>
        <taxon>Clostridium</taxon>
    </lineage>
</organism>
<gene>
    <name evidence="6" type="ordered locus">Clocel_2538</name>
</gene>
<dbReference type="AlphaFoldDB" id="D9SQP4"/>
<dbReference type="SUPFAM" id="SSF52172">
    <property type="entry name" value="CheY-like"/>
    <property type="match status" value="1"/>
</dbReference>
<dbReference type="OrthoDB" id="9802066at2"/>
<accession>D9SQP4</accession>
<protein>
    <recommendedName>
        <fullName evidence="1">Stage 0 sporulation protein A homolog</fullName>
    </recommendedName>
</protein>
<name>D9SQP4_CLOC7</name>
<evidence type="ECO:0000256" key="2">
    <source>
        <dbReference type="ARBA" id="ARBA00022553"/>
    </source>
</evidence>
<dbReference type="RefSeq" id="WP_010075510.1">
    <property type="nucleotide sequence ID" value="NC_014393.1"/>
</dbReference>
<evidence type="ECO:0000313" key="6">
    <source>
        <dbReference type="EMBL" id="ADL52250.1"/>
    </source>
</evidence>
<evidence type="ECO:0000256" key="4">
    <source>
        <dbReference type="PROSITE-ProRule" id="PRU00169"/>
    </source>
</evidence>
<proteinExistence type="predicted"/>
<dbReference type="Pfam" id="PF00072">
    <property type="entry name" value="Response_reg"/>
    <property type="match status" value="1"/>
</dbReference>
<dbReference type="STRING" id="573061.Clocel_2538"/>
<comment type="function">
    <text evidence="3">May play the central regulatory role in sporulation. It may be an element of the effector pathway responsible for the activation of sporulation genes in response to nutritional stress. Spo0A may act in concert with spo0H (a sigma factor) to control the expression of some genes that are critical to the sporulation process.</text>
</comment>
<evidence type="ECO:0000256" key="1">
    <source>
        <dbReference type="ARBA" id="ARBA00018672"/>
    </source>
</evidence>
<reference evidence="6 7" key="1">
    <citation type="submission" date="2010-08" db="EMBL/GenBank/DDBJ databases">
        <title>Complete sequence of Clostridium cellulovorans 743B.</title>
        <authorList>
            <consortium name="US DOE Joint Genome Institute"/>
            <person name="Lucas S."/>
            <person name="Copeland A."/>
            <person name="Lapidus A."/>
            <person name="Cheng J.-F."/>
            <person name="Bruce D."/>
            <person name="Goodwin L."/>
            <person name="Pitluck S."/>
            <person name="Chertkov O."/>
            <person name="Detter J.C."/>
            <person name="Han C."/>
            <person name="Tapia R."/>
            <person name="Land M."/>
            <person name="Hauser L."/>
            <person name="Chang Y.-J."/>
            <person name="Jeffries C."/>
            <person name="Kyrpides N."/>
            <person name="Ivanova N."/>
            <person name="Mikhailova N."/>
            <person name="Hemme C.L."/>
            <person name="Woyke T."/>
        </authorList>
    </citation>
    <scope>NUCLEOTIDE SEQUENCE [LARGE SCALE GENOMIC DNA]</scope>
    <source>
        <strain evidence="7">ATCC 35296 / DSM 3052 / OCM 3 / 743B</strain>
    </source>
</reference>
<dbReference type="GO" id="GO:0000160">
    <property type="term" value="P:phosphorelay signal transduction system"/>
    <property type="evidence" value="ECO:0007669"/>
    <property type="project" value="InterPro"/>
</dbReference>
<sequence length="344" mass="39298">MDMLNVLFVDDEVNILNSIRRATIGEEFKTLIATNGEAALALFEDNEISVIVTDMRMPKMNGLELLDKVKEISPNTIRMVLSGYAQIPQVIATVNKVGVFKYITKPWDNEREFLPAIKEALQYYSLKKENEIIKSQLEEKNKLYKKMLDNNNMLIRNNQADIGAIKIITRKFLNLKDINSKGTSETNNSNQVKKQINSLLDKTFFEYIDTVPTIKESFTISIFNDRFNKVKESGANIIFQNESIKNITYWGNKKTFTMVLDSIINIVSNHCDNQDIIIDIINTNSLCINLLIKNKSSMEELSNDIQAKIIINLLEEICKIIGAKLIINTEKLLITVNTNFQVQS</sequence>
<dbReference type="CDD" id="cd17569">
    <property type="entry name" value="REC_HupR-like"/>
    <property type="match status" value="1"/>
</dbReference>
<dbReference type="SMART" id="SM00448">
    <property type="entry name" value="REC"/>
    <property type="match status" value="1"/>
</dbReference>
<dbReference type="Proteomes" id="UP000002730">
    <property type="component" value="Chromosome"/>
</dbReference>
<dbReference type="HOGENOM" id="CLU_068631_0_0_9"/>
<dbReference type="PROSITE" id="PS50110">
    <property type="entry name" value="RESPONSE_REGULATORY"/>
    <property type="match status" value="1"/>
</dbReference>
<dbReference type="InterPro" id="IPR001789">
    <property type="entry name" value="Sig_transdc_resp-reg_receiver"/>
</dbReference>
<dbReference type="InterPro" id="IPR050595">
    <property type="entry name" value="Bact_response_regulator"/>
</dbReference>
<dbReference type="KEGG" id="ccb:Clocel_2538"/>
<evidence type="ECO:0000313" key="7">
    <source>
        <dbReference type="Proteomes" id="UP000002730"/>
    </source>
</evidence>
<evidence type="ECO:0000259" key="5">
    <source>
        <dbReference type="PROSITE" id="PS50110"/>
    </source>
</evidence>
<keyword evidence="2 4" id="KW-0597">Phosphoprotein</keyword>
<feature type="domain" description="Response regulatory" evidence="5">
    <location>
        <begin position="5"/>
        <end position="120"/>
    </location>
</feature>
<dbReference type="EMBL" id="CP002160">
    <property type="protein sequence ID" value="ADL52250.1"/>
    <property type="molecule type" value="Genomic_DNA"/>
</dbReference>
<dbReference type="InterPro" id="IPR011006">
    <property type="entry name" value="CheY-like_superfamily"/>
</dbReference>
<feature type="modified residue" description="4-aspartylphosphate" evidence="4">
    <location>
        <position position="54"/>
    </location>
</feature>